<dbReference type="AlphaFoldDB" id="A0A158EIK8"/>
<dbReference type="OrthoDB" id="10016434at2"/>
<protein>
    <submittedName>
        <fullName evidence="1">Uncharacterized protein</fullName>
    </submittedName>
</protein>
<gene>
    <name evidence="1" type="ORF">AWB78_08217</name>
</gene>
<name>A0A158EIK8_9BURK</name>
<dbReference type="RefSeq" id="WP_157697812.1">
    <property type="nucleotide sequence ID" value="NZ_FCOX02000131.1"/>
</dbReference>
<proteinExistence type="predicted"/>
<comment type="caution">
    <text evidence="1">The sequence shown here is derived from an EMBL/GenBank/DDBJ whole genome shotgun (WGS) entry which is preliminary data.</text>
</comment>
<dbReference type="Proteomes" id="UP000071859">
    <property type="component" value="Unassembled WGS sequence"/>
</dbReference>
<reference evidence="1" key="1">
    <citation type="submission" date="2016-01" db="EMBL/GenBank/DDBJ databases">
        <authorList>
            <person name="Peeters C."/>
        </authorList>
    </citation>
    <scope>NUCLEOTIDE SEQUENCE</scope>
    <source>
        <strain evidence="1">LMG 29321</strain>
    </source>
</reference>
<evidence type="ECO:0000313" key="1">
    <source>
        <dbReference type="EMBL" id="SAL06732.1"/>
    </source>
</evidence>
<evidence type="ECO:0000313" key="2">
    <source>
        <dbReference type="Proteomes" id="UP000071859"/>
    </source>
</evidence>
<sequence>MQANSHRPAAPFPLSSLFYELDAKLTQALSDASFLEASQWQDLTRRLNKLRGLLSSPPAPNFRAVQQVSSRGTD</sequence>
<accession>A0A158EIK8</accession>
<dbReference type="EMBL" id="FCOX02000131">
    <property type="protein sequence ID" value="SAL06732.1"/>
    <property type="molecule type" value="Genomic_DNA"/>
</dbReference>
<organism evidence="1 2">
    <name type="scientific">Caballeronia calidae</name>
    <dbReference type="NCBI Taxonomy" id="1777139"/>
    <lineage>
        <taxon>Bacteria</taxon>
        <taxon>Pseudomonadati</taxon>
        <taxon>Pseudomonadota</taxon>
        <taxon>Betaproteobacteria</taxon>
        <taxon>Burkholderiales</taxon>
        <taxon>Burkholderiaceae</taxon>
        <taxon>Caballeronia</taxon>
    </lineage>
</organism>
<keyword evidence="2" id="KW-1185">Reference proteome</keyword>